<sequence length="220" mass="23681">MGFVTLAFLLAAIVALLWSLRIAPRLLLLAGAVLMLGAAGYALQGRPTLAGSLPDAQAARGAPIDPSLIEIRQQMFGRFQYADTYFTLTDALNRMGNDRGAALAMLGGVRSAPNSLPLWTWLGVTLNQQDGGAMSPAAQLAFRKARSLNPQHPAPWFFQGTALMRAGEFDSARAYWVRALAVSRANSAYRPAIAERIAMLDRFLAMRARMQAEMGGAPGM</sequence>
<dbReference type="SUPFAM" id="SSF48452">
    <property type="entry name" value="TPR-like"/>
    <property type="match status" value="1"/>
</dbReference>
<dbReference type="InterPro" id="IPR011990">
    <property type="entry name" value="TPR-like_helical_dom_sf"/>
</dbReference>
<accession>A0ABY5LBI3</accession>
<gene>
    <name evidence="2" type="ORF">NMP03_03035</name>
</gene>
<dbReference type="Gene3D" id="1.25.40.10">
    <property type="entry name" value="Tetratricopeptide repeat domain"/>
    <property type="match status" value="1"/>
</dbReference>
<evidence type="ECO:0008006" key="4">
    <source>
        <dbReference type="Google" id="ProtNLM"/>
    </source>
</evidence>
<feature type="transmembrane region" description="Helical" evidence="1">
    <location>
        <begin position="27"/>
        <end position="43"/>
    </location>
</feature>
<keyword evidence="1" id="KW-1133">Transmembrane helix</keyword>
<name>A0ABY5LBI3_9SPHN</name>
<dbReference type="RefSeq" id="WP_256507065.1">
    <property type="nucleotide sequence ID" value="NZ_CP101740.1"/>
</dbReference>
<proteinExistence type="predicted"/>
<protein>
    <recommendedName>
        <fullName evidence="4">Cytochrome c biogenesis factor</fullName>
    </recommendedName>
</protein>
<keyword evidence="1" id="KW-0472">Membrane</keyword>
<evidence type="ECO:0000256" key="1">
    <source>
        <dbReference type="SAM" id="Phobius"/>
    </source>
</evidence>
<organism evidence="2 3">
    <name type="scientific">Sphingomonas qomolangmaensis</name>
    <dbReference type="NCBI Taxonomy" id="2918765"/>
    <lineage>
        <taxon>Bacteria</taxon>
        <taxon>Pseudomonadati</taxon>
        <taxon>Pseudomonadota</taxon>
        <taxon>Alphaproteobacteria</taxon>
        <taxon>Sphingomonadales</taxon>
        <taxon>Sphingomonadaceae</taxon>
        <taxon>Sphingomonas</taxon>
    </lineage>
</organism>
<dbReference type="Proteomes" id="UP001058533">
    <property type="component" value="Chromosome"/>
</dbReference>
<evidence type="ECO:0000313" key="2">
    <source>
        <dbReference type="EMBL" id="UUL83222.1"/>
    </source>
</evidence>
<reference evidence="2" key="1">
    <citation type="submission" date="2022-07" db="EMBL/GenBank/DDBJ databases">
        <title>Sphingomonas sp. nov., a novel bacterium isolated from the north slope of the Mount Everest.</title>
        <authorList>
            <person name="Cui X."/>
            <person name="Liu Y."/>
        </authorList>
    </citation>
    <scope>NUCLEOTIDE SEQUENCE</scope>
    <source>
        <strain evidence="2">S5-59</strain>
    </source>
</reference>
<keyword evidence="1" id="KW-0812">Transmembrane</keyword>
<keyword evidence="3" id="KW-1185">Reference proteome</keyword>
<evidence type="ECO:0000313" key="3">
    <source>
        <dbReference type="Proteomes" id="UP001058533"/>
    </source>
</evidence>
<dbReference type="EMBL" id="CP101740">
    <property type="protein sequence ID" value="UUL83222.1"/>
    <property type="molecule type" value="Genomic_DNA"/>
</dbReference>